<feature type="region of interest" description="Disordered" evidence="1">
    <location>
        <begin position="1"/>
        <end position="30"/>
    </location>
</feature>
<reference evidence="2 3" key="1">
    <citation type="submission" date="2019-05" db="EMBL/GenBank/DDBJ databases">
        <title>Emergence of the Ug99 lineage of the wheat stem rust pathogen through somatic hybridization.</title>
        <authorList>
            <person name="Li F."/>
            <person name="Upadhyaya N.M."/>
            <person name="Sperschneider J."/>
            <person name="Matny O."/>
            <person name="Nguyen-Phuc H."/>
            <person name="Mago R."/>
            <person name="Raley C."/>
            <person name="Miller M.E."/>
            <person name="Silverstein K.A.T."/>
            <person name="Henningsen E."/>
            <person name="Hirsch C.D."/>
            <person name="Visser B."/>
            <person name="Pretorius Z.A."/>
            <person name="Steffenson B.J."/>
            <person name="Schwessinger B."/>
            <person name="Dodds P.N."/>
            <person name="Figueroa M."/>
        </authorList>
    </citation>
    <scope>NUCLEOTIDE SEQUENCE [LARGE SCALE GENOMIC DNA]</scope>
    <source>
        <strain evidence="2 3">Ug99</strain>
    </source>
</reference>
<evidence type="ECO:0000313" key="3">
    <source>
        <dbReference type="Proteomes" id="UP000325313"/>
    </source>
</evidence>
<accession>A0A5B0S867</accession>
<dbReference type="EMBL" id="VDEP01000069">
    <property type="protein sequence ID" value="KAA1134058.1"/>
    <property type="molecule type" value="Genomic_DNA"/>
</dbReference>
<evidence type="ECO:0000256" key="1">
    <source>
        <dbReference type="SAM" id="MobiDB-lite"/>
    </source>
</evidence>
<dbReference type="Proteomes" id="UP000325313">
    <property type="component" value="Unassembled WGS sequence"/>
</dbReference>
<protein>
    <submittedName>
        <fullName evidence="2">Uncharacterized protein</fullName>
    </submittedName>
</protein>
<comment type="caution">
    <text evidence="2">The sequence shown here is derived from an EMBL/GenBank/DDBJ whole genome shotgun (WGS) entry which is preliminary data.</text>
</comment>
<sequence>MRPTEDCGQVVCSGNPTNQRPDKLSLPNFSRSSSNLIPIYLTTTPSGSSKPPRSPQTAIVPTLINTNIVEIAPAHPDVRLLFLGKQPSAVAGGYPWIPTL</sequence>
<proteinExistence type="predicted"/>
<dbReference type="AlphaFoldDB" id="A0A5B0S867"/>
<organism evidence="2 3">
    <name type="scientific">Puccinia graminis f. sp. tritici</name>
    <dbReference type="NCBI Taxonomy" id="56615"/>
    <lineage>
        <taxon>Eukaryota</taxon>
        <taxon>Fungi</taxon>
        <taxon>Dikarya</taxon>
        <taxon>Basidiomycota</taxon>
        <taxon>Pucciniomycotina</taxon>
        <taxon>Pucciniomycetes</taxon>
        <taxon>Pucciniales</taxon>
        <taxon>Pucciniaceae</taxon>
        <taxon>Puccinia</taxon>
    </lineage>
</organism>
<name>A0A5B0S867_PUCGR</name>
<evidence type="ECO:0000313" key="2">
    <source>
        <dbReference type="EMBL" id="KAA1134058.1"/>
    </source>
</evidence>
<gene>
    <name evidence="2" type="ORF">PGTUg99_022132</name>
</gene>